<name>A0AAD4CYP2_ASPNN</name>
<evidence type="ECO:0000256" key="1">
    <source>
        <dbReference type="SAM" id="SignalP"/>
    </source>
</evidence>
<sequence>MHMLHSIAIALNISTWAAAEWLDACGNTCDIVYACIGIAFDFIPWNYDCVKMGLTCEYFGLQ</sequence>
<keyword evidence="3" id="KW-1185">Reference proteome</keyword>
<reference evidence="2" key="1">
    <citation type="journal article" date="2019" name="Beilstein J. Org. Chem.">
        <title>Nanangenines: drimane sesquiterpenoids as the dominant metabolite cohort of a novel Australian fungus, Aspergillus nanangensis.</title>
        <authorList>
            <person name="Lacey H.J."/>
            <person name="Gilchrist C.L.M."/>
            <person name="Crombie A."/>
            <person name="Kalaitzis J.A."/>
            <person name="Vuong D."/>
            <person name="Rutledge P.J."/>
            <person name="Turner P."/>
            <person name="Pitt J.I."/>
            <person name="Lacey E."/>
            <person name="Chooi Y.H."/>
            <person name="Piggott A.M."/>
        </authorList>
    </citation>
    <scope>NUCLEOTIDE SEQUENCE</scope>
    <source>
        <strain evidence="2">MST-FP2251</strain>
    </source>
</reference>
<evidence type="ECO:0000313" key="2">
    <source>
        <dbReference type="EMBL" id="KAF9895104.1"/>
    </source>
</evidence>
<reference evidence="2" key="2">
    <citation type="submission" date="2020-02" db="EMBL/GenBank/DDBJ databases">
        <authorList>
            <person name="Gilchrist C.L.M."/>
            <person name="Chooi Y.-H."/>
        </authorList>
    </citation>
    <scope>NUCLEOTIDE SEQUENCE</scope>
    <source>
        <strain evidence="2">MST-FP2251</strain>
    </source>
</reference>
<dbReference type="EMBL" id="VCAU01000001">
    <property type="protein sequence ID" value="KAF9895104.1"/>
    <property type="molecule type" value="Genomic_DNA"/>
</dbReference>
<evidence type="ECO:0000313" key="3">
    <source>
        <dbReference type="Proteomes" id="UP001194746"/>
    </source>
</evidence>
<accession>A0AAD4CYP2</accession>
<dbReference type="AlphaFoldDB" id="A0AAD4CYP2"/>
<dbReference type="Proteomes" id="UP001194746">
    <property type="component" value="Unassembled WGS sequence"/>
</dbReference>
<feature type="signal peptide" evidence="1">
    <location>
        <begin position="1"/>
        <end position="19"/>
    </location>
</feature>
<protein>
    <submittedName>
        <fullName evidence="2">Uncharacterized protein</fullName>
    </submittedName>
</protein>
<gene>
    <name evidence="2" type="ORF">FE257_000006</name>
</gene>
<feature type="chain" id="PRO_5042127939" evidence="1">
    <location>
        <begin position="20"/>
        <end position="62"/>
    </location>
</feature>
<comment type="caution">
    <text evidence="2">The sequence shown here is derived from an EMBL/GenBank/DDBJ whole genome shotgun (WGS) entry which is preliminary data.</text>
</comment>
<organism evidence="2 3">
    <name type="scientific">Aspergillus nanangensis</name>
    <dbReference type="NCBI Taxonomy" id="2582783"/>
    <lineage>
        <taxon>Eukaryota</taxon>
        <taxon>Fungi</taxon>
        <taxon>Dikarya</taxon>
        <taxon>Ascomycota</taxon>
        <taxon>Pezizomycotina</taxon>
        <taxon>Eurotiomycetes</taxon>
        <taxon>Eurotiomycetidae</taxon>
        <taxon>Eurotiales</taxon>
        <taxon>Aspergillaceae</taxon>
        <taxon>Aspergillus</taxon>
        <taxon>Aspergillus subgen. Circumdati</taxon>
    </lineage>
</organism>
<keyword evidence="1" id="KW-0732">Signal</keyword>
<proteinExistence type="predicted"/>